<dbReference type="Proteomes" id="UP000366819">
    <property type="component" value="Unassembled WGS sequence"/>
</dbReference>
<dbReference type="EMBL" id="CABPSN010000005">
    <property type="protein sequence ID" value="VVE28949.1"/>
    <property type="molecule type" value="Genomic_DNA"/>
</dbReference>
<dbReference type="RefSeq" id="WP_150577034.1">
    <property type="nucleotide sequence ID" value="NZ_CABPSN010000005.1"/>
</dbReference>
<name>A0A5E4WY68_9BURK</name>
<sequence>MEEFILLSRGDLVPPVSVDSRYPRVMIDEQGTPERAALHYDGSMKASCYDGQKTWHFRPVDVRLDFVEGAPHWWSVRAEVRSPAASNFAFDESLRLTFRSSLPNGDYEIESPPDADVMMIYQLTFRDPPTYPGQDVHITVSAMSGKLMLRNDPRNLLMGGAFDEVVIPVPGLQPLIGVGERWPYKLCLRNGSFEVMRP</sequence>
<gene>
    <name evidence="1" type="ORF">PAQ31011_03563</name>
</gene>
<dbReference type="OrthoDB" id="8939307at2"/>
<protein>
    <submittedName>
        <fullName evidence="1">Uncharacterized protein</fullName>
    </submittedName>
</protein>
<reference evidence="1 2" key="1">
    <citation type="submission" date="2019-08" db="EMBL/GenBank/DDBJ databases">
        <authorList>
            <person name="Peeters C."/>
        </authorList>
    </citation>
    <scope>NUCLEOTIDE SEQUENCE [LARGE SCALE GENOMIC DNA]</scope>
    <source>
        <strain evidence="1 2">LMG 31011</strain>
    </source>
</reference>
<keyword evidence="2" id="KW-1185">Reference proteome</keyword>
<organism evidence="1 2">
    <name type="scientific">Pandoraea aquatica</name>
    <dbReference type="NCBI Taxonomy" id="2508290"/>
    <lineage>
        <taxon>Bacteria</taxon>
        <taxon>Pseudomonadati</taxon>
        <taxon>Pseudomonadota</taxon>
        <taxon>Betaproteobacteria</taxon>
        <taxon>Burkholderiales</taxon>
        <taxon>Burkholderiaceae</taxon>
        <taxon>Pandoraea</taxon>
    </lineage>
</organism>
<evidence type="ECO:0000313" key="2">
    <source>
        <dbReference type="Proteomes" id="UP000366819"/>
    </source>
</evidence>
<evidence type="ECO:0000313" key="1">
    <source>
        <dbReference type="EMBL" id="VVE28949.1"/>
    </source>
</evidence>
<proteinExistence type="predicted"/>
<accession>A0A5E4WY68</accession>
<dbReference type="AlphaFoldDB" id="A0A5E4WY68"/>